<comment type="catalytic activity">
    <reaction evidence="12">
        <text>diphthine-[translation elongation factor 2] + NH4(+) + ATP = diphthamide-[translation elongation factor 2] + AMP + diphosphate + H(+)</text>
        <dbReference type="Rhea" id="RHEA:19753"/>
        <dbReference type="Rhea" id="RHEA-COMP:10172"/>
        <dbReference type="Rhea" id="RHEA-COMP:10174"/>
        <dbReference type="ChEBI" id="CHEBI:15378"/>
        <dbReference type="ChEBI" id="CHEBI:16692"/>
        <dbReference type="ChEBI" id="CHEBI:28938"/>
        <dbReference type="ChEBI" id="CHEBI:30616"/>
        <dbReference type="ChEBI" id="CHEBI:33019"/>
        <dbReference type="ChEBI" id="CHEBI:82696"/>
        <dbReference type="ChEBI" id="CHEBI:456215"/>
        <dbReference type="EC" id="6.3.1.14"/>
    </reaction>
</comment>
<dbReference type="AlphaFoldDB" id="D8T289"/>
<dbReference type="Proteomes" id="UP000001514">
    <property type="component" value="Unassembled WGS sequence"/>
</dbReference>
<evidence type="ECO:0000259" key="13">
    <source>
        <dbReference type="Pfam" id="PF01902"/>
    </source>
</evidence>
<dbReference type="SUPFAM" id="SSF55298">
    <property type="entry name" value="YjgF-like"/>
    <property type="match status" value="2"/>
</dbReference>
<dbReference type="GO" id="GO:0017178">
    <property type="term" value="F:diphthine-ammonia ligase activity"/>
    <property type="evidence" value="ECO:0000318"/>
    <property type="project" value="GO_Central"/>
</dbReference>
<protein>
    <recommendedName>
        <fullName evidence="4">Diphthine--ammonia ligase</fullName>
        <ecNumber evidence="3">6.3.1.14</ecNumber>
    </recommendedName>
    <alternativeName>
        <fullName evidence="9">ATP-binding domain-containing protein 4</fullName>
    </alternativeName>
    <alternativeName>
        <fullName evidence="8">Diphthamide synthase</fullName>
    </alternativeName>
    <alternativeName>
        <fullName evidence="10">Diphthamide synthetase</fullName>
    </alternativeName>
    <alternativeName>
        <fullName evidence="11">Protein DPH6 homolog</fullName>
    </alternativeName>
</protein>
<dbReference type="InParanoid" id="D8T289"/>
<evidence type="ECO:0000256" key="4">
    <source>
        <dbReference type="ARBA" id="ARBA00018426"/>
    </source>
</evidence>
<dbReference type="eggNOG" id="KOG2317">
    <property type="taxonomic scope" value="Eukaryota"/>
</dbReference>
<keyword evidence="15" id="KW-1185">Reference proteome</keyword>
<dbReference type="OMA" id="THEMYHE"/>
<sequence length="519" mass="57186">MKVVALVSGGKDSCYAMMRCIHFGHEIVALANLVPECDSVDELDSYMYQTVGHQIVEAYAQCMGLPLFRKRIQGKPKAFDLKYSETNGDEVEDLEVLLRHVKSRIPSVDAVSSGAIASDYQRLRVENVCSRLGLVSLAYLWKQDQTELLQQMVDSGISAILIKVASMGLQPQIHLGMELSAVFPVLTQLHEYFGANVCGEGGEYESLTLDCPLFKNGRIVLDESSTVLVSTSSIVQVGFLHPKRFHVEHKGLEDNRDTGKVYWVADEVERSQCLKKQQSWTYDEATGECRVSKTEDYVTISCWLATKTHKGAGEDLSRLLYLTLELLAKEDLGWDAVLYIHLYVESMKDFAQINSMYSQHITEADCPRGVPSRSTVEVPLAACGLGDVMVEVFAARNTSKKVLHVQSISCWAPSCIGPYSQATLHGNILFMAGQIGLDPPTMALVTDGPAAETLQCLQNARAVAESFGSASTIFITVYCSLSLNKQQREEVESQCTTFFGDGAVLPIIFYVLVSSLPKG</sequence>
<dbReference type="NCBIfam" id="TIGR00290">
    <property type="entry name" value="MJ0570_dom"/>
    <property type="match status" value="1"/>
</dbReference>
<evidence type="ECO:0000256" key="8">
    <source>
        <dbReference type="ARBA" id="ARBA00029814"/>
    </source>
</evidence>
<evidence type="ECO:0000256" key="7">
    <source>
        <dbReference type="ARBA" id="ARBA00022840"/>
    </source>
</evidence>
<dbReference type="PANTHER" id="PTHR12196">
    <property type="entry name" value="DOMAIN OF UNKNOWN FUNCTION 71 DUF71 -CONTAINING PROTEIN"/>
    <property type="match status" value="1"/>
</dbReference>
<dbReference type="KEGG" id="smo:SELMODRAFT_130429"/>
<reference evidence="14 15" key="1">
    <citation type="journal article" date="2011" name="Science">
        <title>The Selaginella genome identifies genetic changes associated with the evolution of vascular plants.</title>
        <authorList>
            <person name="Banks J.A."/>
            <person name="Nishiyama T."/>
            <person name="Hasebe M."/>
            <person name="Bowman J.L."/>
            <person name="Gribskov M."/>
            <person name="dePamphilis C."/>
            <person name="Albert V.A."/>
            <person name="Aono N."/>
            <person name="Aoyama T."/>
            <person name="Ambrose B.A."/>
            <person name="Ashton N.W."/>
            <person name="Axtell M.J."/>
            <person name="Barker E."/>
            <person name="Barker M.S."/>
            <person name="Bennetzen J.L."/>
            <person name="Bonawitz N.D."/>
            <person name="Chapple C."/>
            <person name="Cheng C."/>
            <person name="Correa L.G."/>
            <person name="Dacre M."/>
            <person name="DeBarry J."/>
            <person name="Dreyer I."/>
            <person name="Elias M."/>
            <person name="Engstrom E.M."/>
            <person name="Estelle M."/>
            <person name="Feng L."/>
            <person name="Finet C."/>
            <person name="Floyd S.K."/>
            <person name="Frommer W.B."/>
            <person name="Fujita T."/>
            <person name="Gramzow L."/>
            <person name="Gutensohn M."/>
            <person name="Harholt J."/>
            <person name="Hattori M."/>
            <person name="Heyl A."/>
            <person name="Hirai T."/>
            <person name="Hiwatashi Y."/>
            <person name="Ishikawa M."/>
            <person name="Iwata M."/>
            <person name="Karol K.G."/>
            <person name="Koehler B."/>
            <person name="Kolukisaoglu U."/>
            <person name="Kubo M."/>
            <person name="Kurata T."/>
            <person name="Lalonde S."/>
            <person name="Li K."/>
            <person name="Li Y."/>
            <person name="Litt A."/>
            <person name="Lyons E."/>
            <person name="Manning G."/>
            <person name="Maruyama T."/>
            <person name="Michael T.P."/>
            <person name="Mikami K."/>
            <person name="Miyazaki S."/>
            <person name="Morinaga S."/>
            <person name="Murata T."/>
            <person name="Mueller-Roeber B."/>
            <person name="Nelson D.R."/>
            <person name="Obara M."/>
            <person name="Oguri Y."/>
            <person name="Olmstead R.G."/>
            <person name="Onodera N."/>
            <person name="Petersen B.L."/>
            <person name="Pils B."/>
            <person name="Prigge M."/>
            <person name="Rensing S.A."/>
            <person name="Riano-Pachon D.M."/>
            <person name="Roberts A.W."/>
            <person name="Sato Y."/>
            <person name="Scheller H.V."/>
            <person name="Schulz B."/>
            <person name="Schulz C."/>
            <person name="Shakirov E.V."/>
            <person name="Shibagaki N."/>
            <person name="Shinohara N."/>
            <person name="Shippen D.E."/>
            <person name="Soerensen I."/>
            <person name="Sotooka R."/>
            <person name="Sugimoto N."/>
            <person name="Sugita M."/>
            <person name="Sumikawa N."/>
            <person name="Tanurdzic M."/>
            <person name="Theissen G."/>
            <person name="Ulvskov P."/>
            <person name="Wakazuki S."/>
            <person name="Weng J.K."/>
            <person name="Willats W.W."/>
            <person name="Wipf D."/>
            <person name="Wolf P.G."/>
            <person name="Yang L."/>
            <person name="Zimmer A.D."/>
            <person name="Zhu Q."/>
            <person name="Mitros T."/>
            <person name="Hellsten U."/>
            <person name="Loque D."/>
            <person name="Otillar R."/>
            <person name="Salamov A."/>
            <person name="Schmutz J."/>
            <person name="Shapiro H."/>
            <person name="Lindquist E."/>
            <person name="Lucas S."/>
            <person name="Rokhsar D."/>
            <person name="Grigoriev I.V."/>
        </authorList>
    </citation>
    <scope>NUCLEOTIDE SEQUENCE [LARGE SCALE GENOMIC DNA]</scope>
</reference>
<evidence type="ECO:0000313" key="15">
    <source>
        <dbReference type="Proteomes" id="UP000001514"/>
    </source>
</evidence>
<dbReference type="InterPro" id="IPR006175">
    <property type="entry name" value="YjgF/YER057c/UK114"/>
</dbReference>
<dbReference type="GO" id="GO:0017183">
    <property type="term" value="P:protein histidyl modification to diphthamide"/>
    <property type="evidence" value="ECO:0000318"/>
    <property type="project" value="GO_Central"/>
</dbReference>
<dbReference type="InterPro" id="IPR035959">
    <property type="entry name" value="RutC-like_sf"/>
</dbReference>
<gene>
    <name evidence="14" type="ORF">SELMODRAFT_130429</name>
</gene>
<dbReference type="FunFam" id="3.40.50.620:FF:000069">
    <property type="entry name" value="diphthine--ammonia ligase"/>
    <property type="match status" value="1"/>
</dbReference>
<evidence type="ECO:0000256" key="9">
    <source>
        <dbReference type="ARBA" id="ARBA00031202"/>
    </source>
</evidence>
<evidence type="ECO:0000256" key="12">
    <source>
        <dbReference type="ARBA" id="ARBA00048108"/>
    </source>
</evidence>
<evidence type="ECO:0000256" key="5">
    <source>
        <dbReference type="ARBA" id="ARBA00022598"/>
    </source>
</evidence>
<dbReference type="CDD" id="cd06156">
    <property type="entry name" value="eu_AANH_C_2"/>
    <property type="match status" value="1"/>
</dbReference>
<evidence type="ECO:0000256" key="11">
    <source>
        <dbReference type="ARBA" id="ARBA00032849"/>
    </source>
</evidence>
<evidence type="ECO:0000313" key="14">
    <source>
        <dbReference type="EMBL" id="EFJ09221.1"/>
    </source>
</evidence>
<dbReference type="eggNOG" id="KOG2316">
    <property type="taxonomic scope" value="Eukaryota"/>
</dbReference>
<dbReference type="InterPro" id="IPR014729">
    <property type="entry name" value="Rossmann-like_a/b/a_fold"/>
</dbReference>
<keyword evidence="7" id="KW-0067">ATP-binding</keyword>
<dbReference type="SUPFAM" id="SSF52402">
    <property type="entry name" value="Adenine nucleotide alpha hydrolases-like"/>
    <property type="match status" value="1"/>
</dbReference>
<dbReference type="Pfam" id="PF01902">
    <property type="entry name" value="Diphthami_syn_2"/>
    <property type="match status" value="1"/>
</dbReference>
<dbReference type="PANTHER" id="PTHR12196:SF2">
    <property type="entry name" value="DIPHTHINE--AMMONIA LIGASE"/>
    <property type="match status" value="1"/>
</dbReference>
<dbReference type="EC" id="6.3.1.14" evidence="3"/>
<dbReference type="HOGENOM" id="CLU_010289_2_1_1"/>
<evidence type="ECO:0000256" key="10">
    <source>
        <dbReference type="ARBA" id="ARBA00031552"/>
    </source>
</evidence>
<dbReference type="Gene3D" id="3.40.50.620">
    <property type="entry name" value="HUPs"/>
    <property type="match status" value="1"/>
</dbReference>
<dbReference type="Gene3D" id="3.90.1490.10">
    <property type="entry name" value="putative n-type atp pyrophosphatase, domain 2"/>
    <property type="match status" value="1"/>
</dbReference>
<dbReference type="InterPro" id="IPR030662">
    <property type="entry name" value="DPH6/MJ0570"/>
</dbReference>
<dbReference type="FunCoup" id="D8T289">
    <property type="interactions" value="1252"/>
</dbReference>
<proteinExistence type="inferred from homology"/>
<dbReference type="STRING" id="88036.D8T289"/>
<dbReference type="GO" id="GO:0005524">
    <property type="term" value="F:ATP binding"/>
    <property type="evidence" value="ECO:0007669"/>
    <property type="project" value="UniProtKB-KW"/>
</dbReference>
<evidence type="ECO:0000256" key="2">
    <source>
        <dbReference type="ARBA" id="ARBA00008496"/>
    </source>
</evidence>
<comment type="pathway">
    <text evidence="1">Protein modification; peptidyl-diphthamide biosynthesis.</text>
</comment>
<name>D8T289_SELML</name>
<keyword evidence="6" id="KW-0547">Nucleotide-binding</keyword>
<keyword evidence="5" id="KW-0436">Ligase</keyword>
<dbReference type="EMBL" id="GL377665">
    <property type="protein sequence ID" value="EFJ09221.1"/>
    <property type="molecule type" value="Genomic_DNA"/>
</dbReference>
<evidence type="ECO:0000256" key="6">
    <source>
        <dbReference type="ARBA" id="ARBA00022741"/>
    </source>
</evidence>
<organism evidence="15">
    <name type="scientific">Selaginella moellendorffii</name>
    <name type="common">Spikemoss</name>
    <dbReference type="NCBI Taxonomy" id="88036"/>
    <lineage>
        <taxon>Eukaryota</taxon>
        <taxon>Viridiplantae</taxon>
        <taxon>Streptophyta</taxon>
        <taxon>Embryophyta</taxon>
        <taxon>Tracheophyta</taxon>
        <taxon>Lycopodiopsida</taxon>
        <taxon>Selaginellales</taxon>
        <taxon>Selaginellaceae</taxon>
        <taxon>Selaginella</taxon>
    </lineage>
</organism>
<dbReference type="Gramene" id="EFJ09221">
    <property type="protein sequence ID" value="EFJ09221"/>
    <property type="gene ID" value="SELMODRAFT_130429"/>
</dbReference>
<dbReference type="Pfam" id="PF01042">
    <property type="entry name" value="Ribonuc_L-PSP"/>
    <property type="match status" value="2"/>
</dbReference>
<dbReference type="FunFam" id="3.90.1490.10:FF:000001">
    <property type="entry name" value="Diphthine--ammonia ligase"/>
    <property type="match status" value="1"/>
</dbReference>
<dbReference type="Gene3D" id="3.30.1330.40">
    <property type="entry name" value="RutC-like"/>
    <property type="match status" value="2"/>
</dbReference>
<dbReference type="InterPro" id="IPR002761">
    <property type="entry name" value="Diphthami_syn_dom"/>
</dbReference>
<evidence type="ECO:0000256" key="3">
    <source>
        <dbReference type="ARBA" id="ARBA00012089"/>
    </source>
</evidence>
<comment type="similarity">
    <text evidence="2">Belongs to the Diphthine--ammonia ligase family.</text>
</comment>
<dbReference type="CDD" id="cd01994">
    <property type="entry name" value="AANH_PF0828-like"/>
    <property type="match status" value="1"/>
</dbReference>
<feature type="domain" description="Diphthamide synthase" evidence="13">
    <location>
        <begin position="1"/>
        <end position="226"/>
    </location>
</feature>
<accession>D8T289</accession>
<evidence type="ECO:0000256" key="1">
    <source>
        <dbReference type="ARBA" id="ARBA00005156"/>
    </source>
</evidence>